<dbReference type="Proteomes" id="UP000323597">
    <property type="component" value="Chromosome D08"/>
</dbReference>
<protein>
    <submittedName>
        <fullName evidence="1">Uncharacterized protein</fullName>
    </submittedName>
</protein>
<organism evidence="1 2">
    <name type="scientific">Gossypium mustelinum</name>
    <name type="common">Cotton</name>
    <name type="synonym">Gossypium caicoense</name>
    <dbReference type="NCBI Taxonomy" id="34275"/>
    <lineage>
        <taxon>Eukaryota</taxon>
        <taxon>Viridiplantae</taxon>
        <taxon>Streptophyta</taxon>
        <taxon>Embryophyta</taxon>
        <taxon>Tracheophyta</taxon>
        <taxon>Spermatophyta</taxon>
        <taxon>Magnoliopsida</taxon>
        <taxon>eudicotyledons</taxon>
        <taxon>Gunneridae</taxon>
        <taxon>Pentapetalae</taxon>
        <taxon>rosids</taxon>
        <taxon>malvids</taxon>
        <taxon>Malvales</taxon>
        <taxon>Malvaceae</taxon>
        <taxon>Malvoideae</taxon>
        <taxon>Gossypium</taxon>
    </lineage>
</organism>
<evidence type="ECO:0000313" key="1">
    <source>
        <dbReference type="EMBL" id="TYI70427.1"/>
    </source>
</evidence>
<evidence type="ECO:0000313" key="2">
    <source>
        <dbReference type="Proteomes" id="UP000323597"/>
    </source>
</evidence>
<dbReference type="AlphaFoldDB" id="A0A5D2TYS0"/>
<accession>A0A5D2TYS0</accession>
<keyword evidence="2" id="KW-1185">Reference proteome</keyword>
<reference evidence="1 2" key="1">
    <citation type="submission" date="2019-07" db="EMBL/GenBank/DDBJ databases">
        <title>WGS assembly of Gossypium mustelinum.</title>
        <authorList>
            <person name="Chen Z.J."/>
            <person name="Sreedasyam A."/>
            <person name="Ando A."/>
            <person name="Song Q."/>
            <person name="De L."/>
            <person name="Hulse-Kemp A."/>
            <person name="Ding M."/>
            <person name="Ye W."/>
            <person name="Kirkbride R."/>
            <person name="Jenkins J."/>
            <person name="Plott C."/>
            <person name="Lovell J."/>
            <person name="Lin Y.-M."/>
            <person name="Vaughn R."/>
            <person name="Liu B."/>
            <person name="Li W."/>
            <person name="Simpson S."/>
            <person name="Scheffler B."/>
            <person name="Saski C."/>
            <person name="Grover C."/>
            <person name="Hu G."/>
            <person name="Conover J."/>
            <person name="Carlson J."/>
            <person name="Shu S."/>
            <person name="Boston L."/>
            <person name="Williams M."/>
            <person name="Peterson D."/>
            <person name="Mcgee K."/>
            <person name="Jones D."/>
            <person name="Wendel J."/>
            <person name="Stelly D."/>
            <person name="Grimwood J."/>
            <person name="Schmutz J."/>
        </authorList>
    </citation>
    <scope>NUCLEOTIDE SEQUENCE [LARGE SCALE GENOMIC DNA]</scope>
    <source>
        <strain evidence="1">1408120.09</strain>
    </source>
</reference>
<gene>
    <name evidence="1" type="ORF">E1A91_D08G220800v1</name>
</gene>
<name>A0A5D2TYS0_GOSMU</name>
<sequence length="73" mass="8120">MANSLCFTSFNTCNTAGILINPRKALVVNQELKGSRSATIRSLEARAVEKNPTTIVYARCEGNDKKYFGYLLF</sequence>
<dbReference type="EMBL" id="CM017656">
    <property type="protein sequence ID" value="TYI70427.1"/>
    <property type="molecule type" value="Genomic_DNA"/>
</dbReference>
<proteinExistence type="predicted"/>